<evidence type="ECO:0000256" key="1">
    <source>
        <dbReference type="SAM" id="MobiDB-lite"/>
    </source>
</evidence>
<dbReference type="Proteomes" id="UP000319160">
    <property type="component" value="Unassembled WGS sequence"/>
</dbReference>
<name>A0A553I8D8_9PEZI</name>
<evidence type="ECO:0000259" key="2">
    <source>
        <dbReference type="Pfam" id="PF10601"/>
    </source>
</evidence>
<dbReference type="InterPro" id="IPR006629">
    <property type="entry name" value="LITAF"/>
</dbReference>
<protein>
    <recommendedName>
        <fullName evidence="2">LITAF domain-containing protein</fullName>
    </recommendedName>
</protein>
<dbReference type="EMBL" id="VFLP01000011">
    <property type="protein sequence ID" value="TRX96465.1"/>
    <property type="molecule type" value="Genomic_DNA"/>
</dbReference>
<dbReference type="AlphaFoldDB" id="A0A553I8D8"/>
<accession>A0A553I8D8</accession>
<sequence length="166" mass="18314">MTTVSEKQDGSAAQQAAPVTHSSNPPAMSAPPVYNETTIPRRITPLRQLQREAGPEPEWVNCPSCKQTTTIRRVSEPSDEAKCCFVCCGFLGLLFTCLPGKGEWWENIDIHCTSCDKHIATIPPDGEIQLVRVSDRPPLPTQKKQQDTTTSAAPKRTIRRDEAENA</sequence>
<reference evidence="4" key="1">
    <citation type="submission" date="2019-06" db="EMBL/GenBank/DDBJ databases">
        <title>Draft genome sequence of the griseofulvin-producing fungus Xylaria cubensis strain G536.</title>
        <authorList>
            <person name="Mead M.E."/>
            <person name="Raja H.A."/>
            <person name="Steenwyk J.L."/>
            <person name="Knowles S.L."/>
            <person name="Oberlies N.H."/>
            <person name="Rokas A."/>
        </authorList>
    </citation>
    <scope>NUCLEOTIDE SEQUENCE [LARGE SCALE GENOMIC DNA]</scope>
    <source>
        <strain evidence="4">G536</strain>
    </source>
</reference>
<organism evidence="3 4">
    <name type="scientific">Xylaria flabelliformis</name>
    <dbReference type="NCBI Taxonomy" id="2512241"/>
    <lineage>
        <taxon>Eukaryota</taxon>
        <taxon>Fungi</taxon>
        <taxon>Dikarya</taxon>
        <taxon>Ascomycota</taxon>
        <taxon>Pezizomycotina</taxon>
        <taxon>Sordariomycetes</taxon>
        <taxon>Xylariomycetidae</taxon>
        <taxon>Xylariales</taxon>
        <taxon>Xylariaceae</taxon>
        <taxon>Xylaria</taxon>
    </lineage>
</organism>
<comment type="caution">
    <text evidence="3">The sequence shown here is derived from an EMBL/GenBank/DDBJ whole genome shotgun (WGS) entry which is preliminary data.</text>
</comment>
<gene>
    <name evidence="3" type="ORF">FHL15_002737</name>
</gene>
<evidence type="ECO:0000313" key="3">
    <source>
        <dbReference type="EMBL" id="TRX96465.1"/>
    </source>
</evidence>
<keyword evidence="4" id="KW-1185">Reference proteome</keyword>
<feature type="domain" description="LITAF" evidence="2">
    <location>
        <begin position="55"/>
        <end position="121"/>
    </location>
</feature>
<dbReference type="Pfam" id="PF10601">
    <property type="entry name" value="zf-LITAF-like"/>
    <property type="match status" value="1"/>
</dbReference>
<evidence type="ECO:0000313" key="4">
    <source>
        <dbReference type="Proteomes" id="UP000319160"/>
    </source>
</evidence>
<feature type="region of interest" description="Disordered" evidence="1">
    <location>
        <begin position="135"/>
        <end position="166"/>
    </location>
</feature>
<feature type="region of interest" description="Disordered" evidence="1">
    <location>
        <begin position="1"/>
        <end position="37"/>
    </location>
</feature>
<proteinExistence type="predicted"/>
<dbReference type="STRING" id="2512241.A0A553I8D8"/>
<dbReference type="OrthoDB" id="5599753at2759"/>